<dbReference type="PROSITE" id="PS51257">
    <property type="entry name" value="PROKAR_LIPOPROTEIN"/>
    <property type="match status" value="1"/>
</dbReference>
<dbReference type="Pfam" id="PF22504">
    <property type="entry name" value="DUF6993"/>
    <property type="match status" value="1"/>
</dbReference>
<keyword evidence="2" id="KW-0732">Signal</keyword>
<feature type="signal peptide" evidence="2">
    <location>
        <begin position="1"/>
        <end position="27"/>
    </location>
</feature>
<feature type="chain" id="PRO_5045071326" description="DUF6993 domain-containing protein" evidence="2">
    <location>
        <begin position="28"/>
        <end position="162"/>
    </location>
</feature>
<dbReference type="Proteomes" id="UP001060039">
    <property type="component" value="Chromosome"/>
</dbReference>
<dbReference type="EMBL" id="CP101497">
    <property type="protein sequence ID" value="UTT61909.1"/>
    <property type="molecule type" value="Genomic_DNA"/>
</dbReference>
<evidence type="ECO:0000313" key="4">
    <source>
        <dbReference type="EMBL" id="UTT61909.1"/>
    </source>
</evidence>
<keyword evidence="5" id="KW-1185">Reference proteome</keyword>
<feature type="region of interest" description="Disordered" evidence="1">
    <location>
        <begin position="37"/>
        <end position="64"/>
    </location>
</feature>
<evidence type="ECO:0000256" key="2">
    <source>
        <dbReference type="SAM" id="SignalP"/>
    </source>
</evidence>
<gene>
    <name evidence="4" type="ORF">NNL39_09520</name>
</gene>
<proteinExistence type="predicted"/>
<feature type="domain" description="DUF6993" evidence="3">
    <location>
        <begin position="76"/>
        <end position="156"/>
    </location>
</feature>
<organism evidence="4 5">
    <name type="scientific">Microcella humidisoli</name>
    <dbReference type="NCBI Taxonomy" id="2963406"/>
    <lineage>
        <taxon>Bacteria</taxon>
        <taxon>Bacillati</taxon>
        <taxon>Actinomycetota</taxon>
        <taxon>Actinomycetes</taxon>
        <taxon>Micrococcales</taxon>
        <taxon>Microbacteriaceae</taxon>
        <taxon>Microcella</taxon>
    </lineage>
</organism>
<accession>A0ABY5FUU2</accession>
<evidence type="ECO:0000313" key="5">
    <source>
        <dbReference type="Proteomes" id="UP001060039"/>
    </source>
</evidence>
<protein>
    <recommendedName>
        <fullName evidence="3">DUF6993 domain-containing protein</fullName>
    </recommendedName>
</protein>
<evidence type="ECO:0000259" key="3">
    <source>
        <dbReference type="Pfam" id="PF22504"/>
    </source>
</evidence>
<feature type="compositionally biased region" description="Low complexity" evidence="1">
    <location>
        <begin position="38"/>
        <end position="48"/>
    </location>
</feature>
<dbReference type="RefSeq" id="WP_255159050.1">
    <property type="nucleotide sequence ID" value="NZ_CP101497.1"/>
</dbReference>
<sequence>MTRASFGPRRRAVAAATGAVIAAVLLAGCAPQDVQPIPTATPVDTAEPTPTPTPDPELVEGGTAGQNRPFFEFVLRTLLDETPQPSTQALVATLVTAGFDRAAMQATADTTPTGARADSILVSVRIGDQCLVGQTANGGLVTELTDVLGSGACLVGRTASLD</sequence>
<reference evidence="4" key="1">
    <citation type="submission" date="2022-07" db="EMBL/GenBank/DDBJ databases">
        <title>Taxonomic analysis of Microcella humidisoli nov. sp., isolated from riverside soil.</title>
        <authorList>
            <person name="Molina K.M."/>
            <person name="Kim S.B."/>
        </authorList>
    </citation>
    <scope>NUCLEOTIDE SEQUENCE</scope>
    <source>
        <strain evidence="4">MMS21-STM10</strain>
    </source>
</reference>
<dbReference type="InterPro" id="IPR054262">
    <property type="entry name" value="DUF6993"/>
</dbReference>
<name>A0ABY5FUU2_9MICO</name>
<evidence type="ECO:0000256" key="1">
    <source>
        <dbReference type="SAM" id="MobiDB-lite"/>
    </source>
</evidence>